<evidence type="ECO:0000313" key="7">
    <source>
        <dbReference type="EMBL" id="SNZ19583.1"/>
    </source>
</evidence>
<feature type="transmembrane region" description="Helical" evidence="5">
    <location>
        <begin position="52"/>
        <end position="71"/>
    </location>
</feature>
<feature type="transmembrane region" description="Helical" evidence="5">
    <location>
        <begin position="207"/>
        <end position="226"/>
    </location>
</feature>
<evidence type="ECO:0000256" key="3">
    <source>
        <dbReference type="ARBA" id="ARBA00022989"/>
    </source>
</evidence>
<evidence type="ECO:0000256" key="2">
    <source>
        <dbReference type="ARBA" id="ARBA00022692"/>
    </source>
</evidence>
<comment type="subcellular location">
    <subcellularLocation>
        <location evidence="1">Membrane</location>
        <topology evidence="1">Multi-pass membrane protein</topology>
    </subcellularLocation>
</comment>
<protein>
    <submittedName>
        <fullName evidence="7">Drug resistance transporter, EmrB/QacA subfamily</fullName>
    </submittedName>
</protein>
<dbReference type="Gene3D" id="1.20.1720.10">
    <property type="entry name" value="Multidrug resistance protein D"/>
    <property type="match status" value="1"/>
</dbReference>
<feature type="transmembrane region" description="Helical" evidence="5">
    <location>
        <begin position="446"/>
        <end position="467"/>
    </location>
</feature>
<dbReference type="CDD" id="cd17321">
    <property type="entry name" value="MFS_MMR_MDR_like"/>
    <property type="match status" value="1"/>
</dbReference>
<feature type="transmembrane region" description="Helical" evidence="5">
    <location>
        <begin position="343"/>
        <end position="361"/>
    </location>
</feature>
<feature type="transmembrane region" description="Helical" evidence="5">
    <location>
        <begin position="273"/>
        <end position="302"/>
    </location>
</feature>
<feature type="transmembrane region" description="Helical" evidence="5">
    <location>
        <begin position="417"/>
        <end position="434"/>
    </location>
</feature>
<feature type="transmembrane region" description="Helical" evidence="5">
    <location>
        <begin position="373"/>
        <end position="396"/>
    </location>
</feature>
<feature type="transmembrane region" description="Helical" evidence="5">
    <location>
        <begin position="108"/>
        <end position="129"/>
    </location>
</feature>
<feature type="transmembrane region" description="Helical" evidence="5">
    <location>
        <begin position="83"/>
        <end position="102"/>
    </location>
</feature>
<dbReference type="InterPro" id="IPR011701">
    <property type="entry name" value="MFS"/>
</dbReference>
<reference evidence="7 8" key="1">
    <citation type="submission" date="2017-09" db="EMBL/GenBank/DDBJ databases">
        <authorList>
            <person name="Ehlers B."/>
            <person name="Leendertz F.H."/>
        </authorList>
    </citation>
    <scope>NUCLEOTIDE SEQUENCE [LARGE SCALE GENOMIC DNA]</scope>
    <source>
        <strain evidence="7 8">DSM 18289</strain>
    </source>
</reference>
<dbReference type="PROSITE" id="PS50850">
    <property type="entry name" value="MFS"/>
    <property type="match status" value="1"/>
</dbReference>
<evidence type="ECO:0000256" key="4">
    <source>
        <dbReference type="ARBA" id="ARBA00023136"/>
    </source>
</evidence>
<dbReference type="SUPFAM" id="SSF103473">
    <property type="entry name" value="MFS general substrate transporter"/>
    <property type="match status" value="1"/>
</dbReference>
<feature type="transmembrane region" description="Helical" evidence="5">
    <location>
        <begin position="232"/>
        <end position="252"/>
    </location>
</feature>
<dbReference type="PANTHER" id="PTHR42718:SF39">
    <property type="entry name" value="ACTINORHODIN TRANSPORTER-RELATED"/>
    <property type="match status" value="1"/>
</dbReference>
<evidence type="ECO:0000256" key="1">
    <source>
        <dbReference type="ARBA" id="ARBA00004141"/>
    </source>
</evidence>
<organism evidence="7 8">
    <name type="scientific">Cohaesibacter gelatinilyticus</name>
    <dbReference type="NCBI Taxonomy" id="372072"/>
    <lineage>
        <taxon>Bacteria</taxon>
        <taxon>Pseudomonadati</taxon>
        <taxon>Pseudomonadota</taxon>
        <taxon>Alphaproteobacteria</taxon>
        <taxon>Hyphomicrobiales</taxon>
        <taxon>Cohaesibacteraceae</taxon>
    </lineage>
</organism>
<feature type="transmembrane region" description="Helical" evidence="5">
    <location>
        <begin position="141"/>
        <end position="165"/>
    </location>
</feature>
<dbReference type="InterPro" id="IPR036259">
    <property type="entry name" value="MFS_trans_sf"/>
</dbReference>
<keyword evidence="2 5" id="KW-0812">Transmembrane</keyword>
<accession>A0A285PE96</accession>
<keyword evidence="3 5" id="KW-1133">Transmembrane helix</keyword>
<dbReference type="EMBL" id="OBEL01000002">
    <property type="protein sequence ID" value="SNZ19583.1"/>
    <property type="molecule type" value="Genomic_DNA"/>
</dbReference>
<feature type="domain" description="Major facilitator superfamily (MFS) profile" evidence="6">
    <location>
        <begin position="17"/>
        <end position="465"/>
    </location>
</feature>
<dbReference type="GO" id="GO:0022857">
    <property type="term" value="F:transmembrane transporter activity"/>
    <property type="evidence" value="ECO:0007669"/>
    <property type="project" value="InterPro"/>
</dbReference>
<gene>
    <name evidence="7" type="ORF">SAMN06265368_2673</name>
</gene>
<sequence length="481" mass="50844">MISSMAKSGAQKAPWLMASVLFLAAFMNLLDATIVNLALPEIQHTLNASSAQLQWIMVVYIVSFAAGLLPFGRFGDLFGRDRMFLWGLVVFLISSAACGFASSIELLIAYRVLQGFASAMMVPQVLAIIHATFPAESKGKAIGFYGMISALGAVAGPLVGGFLISANLLDLGWRLIFLINIPLGFVAMIGALFLVPKVRATNRISPDWFGTVLFAFIIIGLIFPLIEGSSYGWPVWMIGLMLCSAGLAVWFVQRQKQLEGQGRVQTLPVNLMADGFFVSGLAAVTAFSAGIAGVFVMMAILLQSGLDYSAAETGLALVPHPASAMVASLLTGRLGPRWFDARIGTGALSLLLGMIWLYSVLSGVGGALNSAALVGPFVLIGTGMGTTIVALFQVTLSRVANSDAGAGSGILQTFQQIGIALSIAVIGQIFFSHLGVDTSQLTYVNAAQTALLLPILIYAVLSALYLYRAVLHRDGVISLPR</sequence>
<dbReference type="GO" id="GO:0016020">
    <property type="term" value="C:membrane"/>
    <property type="evidence" value="ECO:0007669"/>
    <property type="project" value="UniProtKB-SubCell"/>
</dbReference>
<keyword evidence="4 5" id="KW-0472">Membrane</keyword>
<evidence type="ECO:0000313" key="8">
    <source>
        <dbReference type="Proteomes" id="UP000219439"/>
    </source>
</evidence>
<dbReference type="AlphaFoldDB" id="A0A285PE96"/>
<feature type="transmembrane region" description="Helical" evidence="5">
    <location>
        <begin position="171"/>
        <end position="195"/>
    </location>
</feature>
<keyword evidence="8" id="KW-1185">Reference proteome</keyword>
<proteinExistence type="predicted"/>
<dbReference type="PRINTS" id="PR01036">
    <property type="entry name" value="TCRTETB"/>
</dbReference>
<dbReference type="Proteomes" id="UP000219439">
    <property type="component" value="Unassembled WGS sequence"/>
</dbReference>
<dbReference type="Pfam" id="PF07690">
    <property type="entry name" value="MFS_1"/>
    <property type="match status" value="2"/>
</dbReference>
<evidence type="ECO:0000259" key="6">
    <source>
        <dbReference type="PROSITE" id="PS50850"/>
    </source>
</evidence>
<dbReference type="InterPro" id="IPR020846">
    <property type="entry name" value="MFS_dom"/>
</dbReference>
<name>A0A285PE96_9HYPH</name>
<evidence type="ECO:0000256" key="5">
    <source>
        <dbReference type="SAM" id="Phobius"/>
    </source>
</evidence>
<dbReference type="PANTHER" id="PTHR42718">
    <property type="entry name" value="MAJOR FACILITATOR SUPERFAMILY MULTIDRUG TRANSPORTER MFSC"/>
    <property type="match status" value="1"/>
</dbReference>
<dbReference type="Gene3D" id="1.20.1250.20">
    <property type="entry name" value="MFS general substrate transporter like domains"/>
    <property type="match status" value="1"/>
</dbReference>